<dbReference type="EMBL" id="LAZR01002362">
    <property type="protein sequence ID" value="KKN31021.1"/>
    <property type="molecule type" value="Genomic_DNA"/>
</dbReference>
<dbReference type="AlphaFoldDB" id="A0A0F9S1L4"/>
<evidence type="ECO:0000313" key="1">
    <source>
        <dbReference type="EMBL" id="KKN31021.1"/>
    </source>
</evidence>
<protein>
    <submittedName>
        <fullName evidence="1">Uncharacterized protein</fullName>
    </submittedName>
</protein>
<accession>A0A0F9S1L4</accession>
<sequence>MHIQKVYNYYLNNNLKHAAGLAYLAHPVSQVYY</sequence>
<reference evidence="1" key="1">
    <citation type="journal article" date="2015" name="Nature">
        <title>Complex archaea that bridge the gap between prokaryotes and eukaryotes.</title>
        <authorList>
            <person name="Spang A."/>
            <person name="Saw J.H."/>
            <person name="Jorgensen S.L."/>
            <person name="Zaremba-Niedzwiedzka K."/>
            <person name="Martijn J."/>
            <person name="Lind A.E."/>
            <person name="van Eijk R."/>
            <person name="Schleper C."/>
            <person name="Guy L."/>
            <person name="Ettema T.J."/>
        </authorList>
    </citation>
    <scope>NUCLEOTIDE SEQUENCE</scope>
</reference>
<name>A0A0F9S1L4_9ZZZZ</name>
<comment type="caution">
    <text evidence="1">The sequence shown here is derived from an EMBL/GenBank/DDBJ whole genome shotgun (WGS) entry which is preliminary data.</text>
</comment>
<organism evidence="1">
    <name type="scientific">marine sediment metagenome</name>
    <dbReference type="NCBI Taxonomy" id="412755"/>
    <lineage>
        <taxon>unclassified sequences</taxon>
        <taxon>metagenomes</taxon>
        <taxon>ecological metagenomes</taxon>
    </lineage>
</organism>
<proteinExistence type="predicted"/>
<gene>
    <name evidence="1" type="ORF">LCGC14_0828060</name>
</gene>